<sequence length="130" mass="15060">MMINRRRIWHTLPSMQRDKKTNNAVMPLWSGAVCGLVATHLCAVRSPRGRARANFMRDCLCMSSGRCGVVLFCPVEYSQGHKHLDVGSYSLMLHHQRGDAGPRLYRPNYTRYASLRRRRQRRRSHGATKY</sequence>
<accession>A0A4C1SGZ8</accession>
<dbReference type="EMBL" id="BGZK01000006">
    <property type="protein sequence ID" value="GBP00647.1"/>
    <property type="molecule type" value="Genomic_DNA"/>
</dbReference>
<keyword evidence="2" id="KW-1185">Reference proteome</keyword>
<dbReference type="Proteomes" id="UP000299102">
    <property type="component" value="Unassembled WGS sequence"/>
</dbReference>
<evidence type="ECO:0000313" key="2">
    <source>
        <dbReference type="Proteomes" id="UP000299102"/>
    </source>
</evidence>
<reference evidence="1 2" key="1">
    <citation type="journal article" date="2019" name="Commun. Biol.">
        <title>The bagworm genome reveals a unique fibroin gene that provides high tensile strength.</title>
        <authorList>
            <person name="Kono N."/>
            <person name="Nakamura H."/>
            <person name="Ohtoshi R."/>
            <person name="Tomita M."/>
            <person name="Numata K."/>
            <person name="Arakawa K."/>
        </authorList>
    </citation>
    <scope>NUCLEOTIDE SEQUENCE [LARGE SCALE GENOMIC DNA]</scope>
</reference>
<proteinExistence type="predicted"/>
<name>A0A4C1SGZ8_EUMVA</name>
<gene>
    <name evidence="1" type="ORF">EVAR_76915_1</name>
</gene>
<organism evidence="1 2">
    <name type="scientific">Eumeta variegata</name>
    <name type="common">Bagworm moth</name>
    <name type="synonym">Eumeta japonica</name>
    <dbReference type="NCBI Taxonomy" id="151549"/>
    <lineage>
        <taxon>Eukaryota</taxon>
        <taxon>Metazoa</taxon>
        <taxon>Ecdysozoa</taxon>
        <taxon>Arthropoda</taxon>
        <taxon>Hexapoda</taxon>
        <taxon>Insecta</taxon>
        <taxon>Pterygota</taxon>
        <taxon>Neoptera</taxon>
        <taxon>Endopterygota</taxon>
        <taxon>Lepidoptera</taxon>
        <taxon>Glossata</taxon>
        <taxon>Ditrysia</taxon>
        <taxon>Tineoidea</taxon>
        <taxon>Psychidae</taxon>
        <taxon>Oiketicinae</taxon>
        <taxon>Eumeta</taxon>
    </lineage>
</organism>
<protein>
    <submittedName>
        <fullName evidence="1">Uncharacterized protein</fullName>
    </submittedName>
</protein>
<evidence type="ECO:0000313" key="1">
    <source>
        <dbReference type="EMBL" id="GBP00647.1"/>
    </source>
</evidence>
<dbReference type="AlphaFoldDB" id="A0A4C1SGZ8"/>
<comment type="caution">
    <text evidence="1">The sequence shown here is derived from an EMBL/GenBank/DDBJ whole genome shotgun (WGS) entry which is preliminary data.</text>
</comment>